<dbReference type="STRING" id="1245471.PCA10_31230"/>
<dbReference type="KEGG" id="pre:PCA10_31230"/>
<dbReference type="InterPro" id="IPR003782">
    <property type="entry name" value="SCO1/SenC"/>
</dbReference>
<dbReference type="Proteomes" id="UP000015503">
    <property type="component" value="Chromosome"/>
</dbReference>
<dbReference type="GO" id="GO:0009055">
    <property type="term" value="F:electron transfer activity"/>
    <property type="evidence" value="ECO:0007669"/>
    <property type="project" value="InterPro"/>
</dbReference>
<evidence type="ECO:0000256" key="2">
    <source>
        <dbReference type="ARBA" id="ARBA00022617"/>
    </source>
</evidence>
<reference evidence="10 11" key="1">
    <citation type="journal article" date="2013" name="Genome Announc.">
        <title>Complete Genome Sequence of the Carbazole Degrader Pseudomonas resinovorans Strain CA10 (NBRC 106553).</title>
        <authorList>
            <person name="Shintani M."/>
            <person name="Hosoyama A."/>
            <person name="Ohji S."/>
            <person name="Tsuchikane K."/>
            <person name="Takarada H."/>
            <person name="Yamazoe A."/>
            <person name="Fujita N."/>
            <person name="Nojiri H."/>
        </authorList>
    </citation>
    <scope>NUCLEOTIDE SEQUENCE [LARGE SCALE GENOMIC DNA]</scope>
    <source>
        <strain evidence="10 11">NBRC 106553</strain>
    </source>
</reference>
<evidence type="ECO:0000256" key="3">
    <source>
        <dbReference type="ARBA" id="ARBA00022723"/>
    </source>
</evidence>
<accession>S6AJX6</accession>
<protein>
    <submittedName>
        <fullName evidence="10">Cytochrome c family protein</fullName>
    </submittedName>
</protein>
<keyword evidence="6" id="KW-1015">Disulfide bond</keyword>
<dbReference type="HOGENOM" id="CLU_849574_0_0_6"/>
<evidence type="ECO:0000313" key="10">
    <source>
        <dbReference type="EMBL" id="BAN48855.1"/>
    </source>
</evidence>
<dbReference type="AlphaFoldDB" id="S6AJX6"/>
<dbReference type="eggNOG" id="COG1999">
    <property type="taxonomic scope" value="Bacteria"/>
</dbReference>
<dbReference type="Pfam" id="PF00034">
    <property type="entry name" value="Cytochrom_C"/>
    <property type="match status" value="1"/>
</dbReference>
<dbReference type="SUPFAM" id="SSF52833">
    <property type="entry name" value="Thioredoxin-like"/>
    <property type="match status" value="1"/>
</dbReference>
<feature type="signal peptide" evidence="8">
    <location>
        <begin position="1"/>
        <end position="22"/>
    </location>
</feature>
<evidence type="ECO:0000259" key="9">
    <source>
        <dbReference type="PROSITE" id="PS51007"/>
    </source>
</evidence>
<dbReference type="PATRIC" id="fig|1245471.3.peg.3149"/>
<keyword evidence="8" id="KW-0732">Signal</keyword>
<evidence type="ECO:0000256" key="5">
    <source>
        <dbReference type="PIRSR" id="PIRSR603782-1"/>
    </source>
</evidence>
<organism evidence="10 11">
    <name type="scientific">Metapseudomonas resinovorans NBRC 106553</name>
    <dbReference type="NCBI Taxonomy" id="1245471"/>
    <lineage>
        <taxon>Bacteria</taxon>
        <taxon>Pseudomonadati</taxon>
        <taxon>Pseudomonadota</taxon>
        <taxon>Gammaproteobacteria</taxon>
        <taxon>Pseudomonadales</taxon>
        <taxon>Pseudomonadaceae</taxon>
        <taxon>Metapseudomonas</taxon>
    </lineage>
</organism>
<dbReference type="EMBL" id="AP013068">
    <property type="protein sequence ID" value="BAN48855.1"/>
    <property type="molecule type" value="Genomic_DNA"/>
</dbReference>
<gene>
    <name evidence="10" type="ORF">PCA10_31230</name>
</gene>
<dbReference type="OrthoDB" id="5567697at2"/>
<feature type="binding site" evidence="5">
    <location>
        <position position="65"/>
    </location>
    <ligand>
        <name>Cu cation</name>
        <dbReference type="ChEBI" id="CHEBI:23378"/>
    </ligand>
</feature>
<dbReference type="PROSITE" id="PS51007">
    <property type="entry name" value="CYTC"/>
    <property type="match status" value="1"/>
</dbReference>
<dbReference type="eggNOG" id="COG2010">
    <property type="taxonomic scope" value="Bacteria"/>
</dbReference>
<keyword evidence="2 7" id="KW-0349">Heme</keyword>
<feature type="chain" id="PRO_5004535642" evidence="8">
    <location>
        <begin position="23"/>
        <end position="319"/>
    </location>
</feature>
<evidence type="ECO:0000313" key="11">
    <source>
        <dbReference type="Proteomes" id="UP000015503"/>
    </source>
</evidence>
<keyword evidence="3 5" id="KW-0479">Metal-binding</keyword>
<keyword evidence="5" id="KW-0186">Copper</keyword>
<keyword evidence="11" id="KW-1185">Reference proteome</keyword>
<dbReference type="Gene3D" id="1.10.760.10">
    <property type="entry name" value="Cytochrome c-like domain"/>
    <property type="match status" value="1"/>
</dbReference>
<dbReference type="GO" id="GO:0046872">
    <property type="term" value="F:metal ion binding"/>
    <property type="evidence" value="ECO:0007669"/>
    <property type="project" value="UniProtKB-KW"/>
</dbReference>
<evidence type="ECO:0000256" key="1">
    <source>
        <dbReference type="ARBA" id="ARBA00010996"/>
    </source>
</evidence>
<proteinExistence type="inferred from homology"/>
<dbReference type="InterPro" id="IPR009056">
    <property type="entry name" value="Cyt_c-like_dom"/>
</dbReference>
<evidence type="ECO:0000256" key="7">
    <source>
        <dbReference type="PROSITE-ProRule" id="PRU00433"/>
    </source>
</evidence>
<dbReference type="RefSeq" id="WP_016493001.1">
    <property type="nucleotide sequence ID" value="NC_021499.1"/>
</dbReference>
<dbReference type="InterPro" id="IPR036249">
    <property type="entry name" value="Thioredoxin-like_sf"/>
</dbReference>
<name>S6AJX6_METRE</name>
<comment type="similarity">
    <text evidence="1">Belongs to the SCO1/2 family.</text>
</comment>
<feature type="domain" description="Cytochrome c" evidence="9">
    <location>
        <begin position="207"/>
        <end position="303"/>
    </location>
</feature>
<feature type="disulfide bond" description="Redox-active" evidence="6">
    <location>
        <begin position="65"/>
        <end position="69"/>
    </location>
</feature>
<dbReference type="InterPro" id="IPR036909">
    <property type="entry name" value="Cyt_c-like_dom_sf"/>
</dbReference>
<evidence type="ECO:0000256" key="6">
    <source>
        <dbReference type="PIRSR" id="PIRSR603782-2"/>
    </source>
</evidence>
<evidence type="ECO:0000256" key="4">
    <source>
        <dbReference type="ARBA" id="ARBA00023004"/>
    </source>
</evidence>
<sequence>MTALRMALGLAAWLTLGGTAVGAQPWGPGYFPDVPLVTQDGETVHLYRDLLKGKSVAVNMIFTQCSQSCPLSTANLARVQALLGDSAGREIHFYSISVDPIHDTPEVLKAYAEKFHAPKGWLFLTGAPDDIALAQKKLGLWSVTDAEASDNHLASLMVGNEPTGQWMRQSTMDNPAFLASKLSAFLLGWQRQRGVSGLGYASAPTLENLDAGRYLFARACATCHSIGQGDGLGPDLLGITQRRNGDWLRRFIRAPEQMVEQMVEQKDPIALELFARFKEVQMPNLGLGEQDVEALIHYLDQAGAPPPAQDGAQPALAAP</sequence>
<dbReference type="Gene3D" id="3.40.30.10">
    <property type="entry name" value="Glutaredoxin"/>
    <property type="match status" value="1"/>
</dbReference>
<dbReference type="PANTHER" id="PTHR12151:SF5">
    <property type="entry name" value="AT19154P"/>
    <property type="match status" value="1"/>
</dbReference>
<dbReference type="CDD" id="cd02968">
    <property type="entry name" value="SCO"/>
    <property type="match status" value="1"/>
</dbReference>
<feature type="binding site" evidence="5">
    <location>
        <position position="69"/>
    </location>
    <ligand>
        <name>Cu cation</name>
        <dbReference type="ChEBI" id="CHEBI:23378"/>
    </ligand>
</feature>
<dbReference type="GO" id="GO:0020037">
    <property type="term" value="F:heme binding"/>
    <property type="evidence" value="ECO:0007669"/>
    <property type="project" value="InterPro"/>
</dbReference>
<keyword evidence="4 7" id="KW-0408">Iron</keyword>
<evidence type="ECO:0000256" key="8">
    <source>
        <dbReference type="SAM" id="SignalP"/>
    </source>
</evidence>
<dbReference type="Pfam" id="PF02630">
    <property type="entry name" value="SCO1-SenC"/>
    <property type="match status" value="1"/>
</dbReference>
<dbReference type="SUPFAM" id="SSF46626">
    <property type="entry name" value="Cytochrome c"/>
    <property type="match status" value="1"/>
</dbReference>
<dbReference type="PANTHER" id="PTHR12151">
    <property type="entry name" value="ELECTRON TRANSPORT PROTIN SCO1/SENC FAMILY MEMBER"/>
    <property type="match status" value="1"/>
</dbReference>